<evidence type="ECO:0000313" key="2">
    <source>
        <dbReference type="EMBL" id="KAH1097280.1"/>
    </source>
</evidence>
<organism evidence="2 3">
    <name type="scientific">Gossypium stocksii</name>
    <dbReference type="NCBI Taxonomy" id="47602"/>
    <lineage>
        <taxon>Eukaryota</taxon>
        <taxon>Viridiplantae</taxon>
        <taxon>Streptophyta</taxon>
        <taxon>Embryophyta</taxon>
        <taxon>Tracheophyta</taxon>
        <taxon>Spermatophyta</taxon>
        <taxon>Magnoliopsida</taxon>
        <taxon>eudicotyledons</taxon>
        <taxon>Gunneridae</taxon>
        <taxon>Pentapetalae</taxon>
        <taxon>rosids</taxon>
        <taxon>malvids</taxon>
        <taxon>Malvales</taxon>
        <taxon>Malvaceae</taxon>
        <taxon>Malvoideae</taxon>
        <taxon>Gossypium</taxon>
    </lineage>
</organism>
<comment type="caution">
    <text evidence="2">The sequence shown here is derived from an EMBL/GenBank/DDBJ whole genome shotgun (WGS) entry which is preliminary data.</text>
</comment>
<dbReference type="AlphaFoldDB" id="A0A9D4A8N1"/>
<dbReference type="EMBL" id="JAIQCV010000005">
    <property type="protein sequence ID" value="KAH1097280.1"/>
    <property type="molecule type" value="Genomic_DNA"/>
</dbReference>
<evidence type="ECO:0000256" key="1">
    <source>
        <dbReference type="SAM" id="MobiDB-lite"/>
    </source>
</evidence>
<feature type="non-terminal residue" evidence="2">
    <location>
        <position position="1"/>
    </location>
</feature>
<sequence>CMTQSGGIPIEPYPNLEQHLRHNHKLKEDKPTVVVNLPRENPLLDEPPKQQE</sequence>
<keyword evidence="3" id="KW-1185">Reference proteome</keyword>
<accession>A0A9D4A8N1</accession>
<dbReference type="Proteomes" id="UP000828251">
    <property type="component" value="Unassembled WGS sequence"/>
</dbReference>
<protein>
    <submittedName>
        <fullName evidence="2">Uncharacterized protein</fullName>
    </submittedName>
</protein>
<reference evidence="2 3" key="1">
    <citation type="journal article" date="2021" name="Plant Biotechnol. J.">
        <title>Multi-omics assisted identification of the key and species-specific regulatory components of drought-tolerant mechanisms in Gossypium stocksii.</title>
        <authorList>
            <person name="Yu D."/>
            <person name="Ke L."/>
            <person name="Zhang D."/>
            <person name="Wu Y."/>
            <person name="Sun Y."/>
            <person name="Mei J."/>
            <person name="Sun J."/>
            <person name="Sun Y."/>
        </authorList>
    </citation>
    <scope>NUCLEOTIDE SEQUENCE [LARGE SCALE GENOMIC DNA]</scope>
    <source>
        <strain evidence="3">cv. E1</strain>
        <tissue evidence="2">Leaf</tissue>
    </source>
</reference>
<feature type="region of interest" description="Disordered" evidence="1">
    <location>
        <begin position="20"/>
        <end position="52"/>
    </location>
</feature>
<evidence type="ECO:0000313" key="3">
    <source>
        <dbReference type="Proteomes" id="UP000828251"/>
    </source>
</evidence>
<proteinExistence type="predicted"/>
<name>A0A9D4A8N1_9ROSI</name>
<gene>
    <name evidence="2" type="ORF">J1N35_014201</name>
</gene>